<reference evidence="5" key="3">
    <citation type="journal article" date="2018" name="BMC Genomics">
        <title>Whole genome sequencing and function prediction of 133 gut anaerobes isolated from chicken caecum in pure cultures.</title>
        <authorList>
            <person name="Medvecky M."/>
            <person name="Cejkova D."/>
            <person name="Polansky O."/>
            <person name="Karasova D."/>
            <person name="Kubasova T."/>
            <person name="Cizek A."/>
            <person name="Rychlik I."/>
        </authorList>
    </citation>
    <scope>NUCLEOTIDE SEQUENCE</scope>
    <source>
        <strain evidence="5">An109</strain>
    </source>
</reference>
<dbReference type="EMBL" id="QSQU01000007">
    <property type="protein sequence ID" value="RGK65327.1"/>
    <property type="molecule type" value="Genomic_DNA"/>
</dbReference>
<keyword evidence="1" id="KW-0472">Membrane</keyword>
<dbReference type="Proteomes" id="UP000196036">
    <property type="component" value="Unassembled WGS sequence"/>
</dbReference>
<dbReference type="Proteomes" id="UP000261210">
    <property type="component" value="Unassembled WGS sequence"/>
</dbReference>
<name>A0A174ER12_9BACE</name>
<dbReference type="EMBL" id="FNRP01000018">
    <property type="protein sequence ID" value="SEA91707.1"/>
    <property type="molecule type" value="Genomic_DNA"/>
</dbReference>
<evidence type="ECO:0000313" key="7">
    <source>
        <dbReference type="EMBL" id="RHK92342.1"/>
    </source>
</evidence>
<keyword evidence="1" id="KW-0812">Transmembrane</keyword>
<organism evidence="6 14">
    <name type="scientific">Bacteroides xylanisolvens</name>
    <dbReference type="NCBI Taxonomy" id="371601"/>
    <lineage>
        <taxon>Bacteria</taxon>
        <taxon>Pseudomonadati</taxon>
        <taxon>Bacteroidota</taxon>
        <taxon>Bacteroidia</taxon>
        <taxon>Bacteroidales</taxon>
        <taxon>Bacteroidaceae</taxon>
        <taxon>Bacteroides</taxon>
    </lineage>
</organism>
<dbReference type="Proteomes" id="UP000284495">
    <property type="component" value="Unassembled WGS sequence"/>
</dbReference>
<dbReference type="EMBL" id="WDED01000072">
    <property type="protein sequence ID" value="KAB6138804.1"/>
    <property type="molecule type" value="Genomic_DNA"/>
</dbReference>
<dbReference type="Proteomes" id="UP000183040">
    <property type="component" value="Unassembled WGS sequence"/>
</dbReference>
<evidence type="ECO:0000313" key="16">
    <source>
        <dbReference type="Proteomes" id="UP000284495"/>
    </source>
</evidence>
<evidence type="ECO:0000313" key="15">
    <source>
        <dbReference type="Proteomes" id="UP000284417"/>
    </source>
</evidence>
<evidence type="ECO:0000313" key="8">
    <source>
        <dbReference type="EMBL" id="RHL28829.1"/>
    </source>
</evidence>
<dbReference type="Proteomes" id="UP001198461">
    <property type="component" value="Unassembled WGS sequence"/>
</dbReference>
<evidence type="ECO:0000313" key="13">
    <source>
        <dbReference type="Proteomes" id="UP000196036"/>
    </source>
</evidence>
<evidence type="ECO:0000313" key="18">
    <source>
        <dbReference type="Proteomes" id="UP000474077"/>
    </source>
</evidence>
<dbReference type="RefSeq" id="WP_008023715.1">
    <property type="nucleotide sequence ID" value="NZ_AP031409.1"/>
</dbReference>
<dbReference type="AlphaFoldDB" id="A0A174ER12"/>
<dbReference type="EMBL" id="QROC01000027">
    <property type="protein sequence ID" value="RHK92342.1"/>
    <property type="molecule type" value="Genomic_DNA"/>
</dbReference>
<dbReference type="Proteomes" id="UP000284417">
    <property type="component" value="Unassembled WGS sequence"/>
</dbReference>
<reference evidence="14 15" key="4">
    <citation type="submission" date="2018-08" db="EMBL/GenBank/DDBJ databases">
        <title>A genome reference for cultivated species of the human gut microbiota.</title>
        <authorList>
            <person name="Zou Y."/>
            <person name="Xue W."/>
            <person name="Luo G."/>
        </authorList>
    </citation>
    <scope>NUCLEOTIDE SEQUENCE [LARGE SCALE GENOMIC DNA]</scope>
    <source>
        <strain evidence="8 16">AF38-2</strain>
        <strain evidence="7 15">AF39-6AC</strain>
        <strain evidence="6 14">TF10-34</strain>
    </source>
</reference>
<evidence type="ECO:0000313" key="14">
    <source>
        <dbReference type="Proteomes" id="UP000261210"/>
    </source>
</evidence>
<accession>A0A174ER12</accession>
<dbReference type="EMBL" id="FOUM01000028">
    <property type="protein sequence ID" value="SFN28354.1"/>
    <property type="molecule type" value="Genomic_DNA"/>
</dbReference>
<evidence type="ECO:0000313" key="2">
    <source>
        <dbReference type="EMBL" id="KAB6078611.1"/>
    </source>
</evidence>
<gene>
    <name evidence="5" type="ORF">B5E52_08105</name>
    <name evidence="8" type="ORF">DW027_28250</name>
    <name evidence="7" type="ORF">DW042_17685</name>
    <name evidence="6" type="ORF">DXD03_06610</name>
    <name evidence="3" type="ORF">GA398_25155</name>
    <name evidence="2" type="ORF">GA560_22395</name>
    <name evidence="4" type="ORF">LD004_04500</name>
    <name evidence="9" type="ORF">SAMN04487924_11830</name>
    <name evidence="10" type="ORF">SAMN05216250_12836</name>
</gene>
<keyword evidence="1" id="KW-1133">Transmembrane helix</keyword>
<dbReference type="EMBL" id="QROO01000093">
    <property type="protein sequence ID" value="RHL28829.1"/>
    <property type="molecule type" value="Genomic_DNA"/>
</dbReference>
<reference evidence="4" key="6">
    <citation type="submission" date="2023-08" db="EMBL/GenBank/DDBJ databases">
        <title>Mucin Metabolism Genes Underlie the Key Renovations of Bacteroides xylanisolvens Genomes in Captive Great Apes.</title>
        <authorList>
            <person name="Nishida A.H."/>
        </authorList>
    </citation>
    <scope>NUCLEOTIDE SEQUENCE</scope>
    <source>
        <strain evidence="4">P13.H9</strain>
    </source>
</reference>
<evidence type="ECO:0000313" key="17">
    <source>
        <dbReference type="Proteomes" id="UP000434604"/>
    </source>
</evidence>
<evidence type="ECO:0000313" key="9">
    <source>
        <dbReference type="EMBL" id="SEA91707.1"/>
    </source>
</evidence>
<reference evidence="13" key="2">
    <citation type="submission" date="2017-04" db="EMBL/GenBank/DDBJ databases">
        <title>Function of individual gut microbiota members based on whole genome sequencing of pure cultures obtained from chicken caecum.</title>
        <authorList>
            <person name="Medvecky M."/>
            <person name="Cejkova D."/>
            <person name="Polansky O."/>
            <person name="Karasova D."/>
            <person name="Kubasova T."/>
            <person name="Cizek A."/>
            <person name="Rychlik I."/>
        </authorList>
    </citation>
    <scope>NUCLEOTIDE SEQUENCE [LARGE SCALE GENOMIC DNA]</scope>
    <source>
        <strain evidence="13">An109</strain>
    </source>
</reference>
<dbReference type="EMBL" id="NFLW01000011">
    <property type="protein sequence ID" value="OUQ71229.1"/>
    <property type="molecule type" value="Genomic_DNA"/>
</dbReference>
<dbReference type="EMBL" id="WDER01000091">
    <property type="protein sequence ID" value="KAB6078611.1"/>
    <property type="molecule type" value="Genomic_DNA"/>
</dbReference>
<evidence type="ECO:0000313" key="11">
    <source>
        <dbReference type="Proteomes" id="UP000183040"/>
    </source>
</evidence>
<feature type="transmembrane region" description="Helical" evidence="1">
    <location>
        <begin position="7"/>
        <end position="31"/>
    </location>
</feature>
<protein>
    <submittedName>
        <fullName evidence="6">Uncharacterized protein</fullName>
    </submittedName>
</protein>
<evidence type="ECO:0000313" key="12">
    <source>
        <dbReference type="Proteomes" id="UP000183766"/>
    </source>
</evidence>
<proteinExistence type="predicted"/>
<dbReference type="Proteomes" id="UP000474077">
    <property type="component" value="Unassembled WGS sequence"/>
</dbReference>
<evidence type="ECO:0000313" key="6">
    <source>
        <dbReference type="EMBL" id="RGK65327.1"/>
    </source>
</evidence>
<evidence type="ECO:0000313" key="4">
    <source>
        <dbReference type="EMBL" id="MCA4702873.1"/>
    </source>
</evidence>
<evidence type="ECO:0000256" key="1">
    <source>
        <dbReference type="SAM" id="Phobius"/>
    </source>
</evidence>
<evidence type="ECO:0000313" key="5">
    <source>
        <dbReference type="EMBL" id="OUQ71229.1"/>
    </source>
</evidence>
<dbReference type="Proteomes" id="UP000183766">
    <property type="component" value="Unassembled WGS sequence"/>
</dbReference>
<reference evidence="17 18" key="5">
    <citation type="journal article" date="2019" name="Nat. Med.">
        <title>A library of human gut bacterial isolates paired with longitudinal multiomics data enables mechanistic microbiome research.</title>
        <authorList>
            <person name="Poyet M."/>
            <person name="Groussin M."/>
            <person name="Gibbons S.M."/>
            <person name="Avila-Pacheco J."/>
            <person name="Jiang X."/>
            <person name="Kearney S.M."/>
            <person name="Perrotta A.R."/>
            <person name="Berdy B."/>
            <person name="Zhao S."/>
            <person name="Lieberman T.D."/>
            <person name="Swanson P.K."/>
            <person name="Smith M."/>
            <person name="Roesemann S."/>
            <person name="Alexander J.E."/>
            <person name="Rich S.A."/>
            <person name="Livny J."/>
            <person name="Vlamakis H."/>
            <person name="Clish C."/>
            <person name="Bullock K."/>
            <person name="Deik A."/>
            <person name="Scott J."/>
            <person name="Pierce K.A."/>
            <person name="Xavier R.J."/>
            <person name="Alm E.J."/>
        </authorList>
    </citation>
    <scope>NUCLEOTIDE SEQUENCE [LARGE SCALE GENOMIC DNA]</scope>
    <source>
        <strain evidence="3 17">BIOML-A58</strain>
        <strain evidence="2 18">BIOML-A73</strain>
    </source>
</reference>
<sequence>MKSKQENITIISIVIVRRFICFFGIAIIFVLNGYAQINELSIELEIVSISKGDYHPSPQELVKGDTFPKRIDFEFIVYNNSNKMLMIGSNTRCYYHFDGKDTNCEEIGRFLMINGMDTIPLYTDRYYLHPNPHSGVKAIWGIIESSKDSKTCPIFTPFLRRWTNVGNDNIKELYNYLKSSRFVYVPILADYQRALNKINNKSIIDCIIYPRNTLEVKKKEPFSVFVGYSEEKDHDYIYPSEDK</sequence>
<evidence type="ECO:0000313" key="10">
    <source>
        <dbReference type="EMBL" id="SFN28354.1"/>
    </source>
</evidence>
<reference evidence="11 12" key="1">
    <citation type="submission" date="2016-10" db="EMBL/GenBank/DDBJ databases">
        <authorList>
            <person name="de Groot N.N."/>
        </authorList>
    </citation>
    <scope>NUCLEOTIDE SEQUENCE [LARGE SCALE GENOMIC DNA]</scope>
    <source>
        <strain evidence="10 12">NLAE-zl-C202</strain>
        <strain evidence="9 11">NLAE-zl-G339</strain>
    </source>
</reference>
<dbReference type="EMBL" id="JAIWYE010000011">
    <property type="protein sequence ID" value="MCA4702873.1"/>
    <property type="molecule type" value="Genomic_DNA"/>
</dbReference>
<evidence type="ECO:0000313" key="3">
    <source>
        <dbReference type="EMBL" id="KAB6138804.1"/>
    </source>
</evidence>
<dbReference type="Proteomes" id="UP000434604">
    <property type="component" value="Unassembled WGS sequence"/>
</dbReference>